<gene>
    <name evidence="3" type="ORF">MGAL_10B050947</name>
</gene>
<comment type="caution">
    <text evidence="3">The sequence shown here is derived from an EMBL/GenBank/DDBJ whole genome shotgun (WGS) entry which is preliminary data.</text>
</comment>
<evidence type="ECO:0000313" key="4">
    <source>
        <dbReference type="Proteomes" id="UP000596742"/>
    </source>
</evidence>
<keyword evidence="4" id="KW-1185">Reference proteome</keyword>
<dbReference type="InterPro" id="IPR050525">
    <property type="entry name" value="ECM_Assembly_Org"/>
</dbReference>
<evidence type="ECO:0000256" key="1">
    <source>
        <dbReference type="SAM" id="MobiDB-lite"/>
    </source>
</evidence>
<dbReference type="PANTHER" id="PTHR24020">
    <property type="entry name" value="COLLAGEN ALPHA"/>
    <property type="match status" value="1"/>
</dbReference>
<evidence type="ECO:0000313" key="3">
    <source>
        <dbReference type="EMBL" id="VDI16865.1"/>
    </source>
</evidence>
<dbReference type="OrthoDB" id="6150711at2759"/>
<name>A0A8B6D903_MYTGA</name>
<evidence type="ECO:0000259" key="2">
    <source>
        <dbReference type="PROSITE" id="PS50234"/>
    </source>
</evidence>
<dbReference type="EMBL" id="UYJE01003134">
    <property type="protein sequence ID" value="VDI16865.1"/>
    <property type="molecule type" value="Genomic_DNA"/>
</dbReference>
<dbReference type="PROSITE" id="PS50234">
    <property type="entry name" value="VWFA"/>
    <property type="match status" value="1"/>
</dbReference>
<accession>A0A8B6D903</accession>
<proteinExistence type="predicted"/>
<dbReference type="Proteomes" id="UP000596742">
    <property type="component" value="Unassembled WGS sequence"/>
</dbReference>
<feature type="domain" description="VWFA" evidence="2">
    <location>
        <begin position="1"/>
        <end position="96"/>
    </location>
</feature>
<dbReference type="SUPFAM" id="SSF53300">
    <property type="entry name" value="vWA-like"/>
    <property type="match status" value="1"/>
</dbReference>
<dbReference type="PANTHER" id="PTHR24020:SF84">
    <property type="entry name" value="VWFA DOMAIN-CONTAINING PROTEIN"/>
    <property type="match status" value="1"/>
</dbReference>
<reference evidence="3" key="1">
    <citation type="submission" date="2018-11" db="EMBL/GenBank/DDBJ databases">
        <authorList>
            <person name="Alioto T."/>
            <person name="Alioto T."/>
        </authorList>
    </citation>
    <scope>NUCLEOTIDE SEQUENCE</scope>
</reference>
<feature type="region of interest" description="Disordered" evidence="1">
    <location>
        <begin position="108"/>
        <end position="131"/>
    </location>
</feature>
<dbReference type="Pfam" id="PF00092">
    <property type="entry name" value="VWA"/>
    <property type="match status" value="1"/>
</dbReference>
<organism evidence="3 4">
    <name type="scientific">Mytilus galloprovincialis</name>
    <name type="common">Mediterranean mussel</name>
    <dbReference type="NCBI Taxonomy" id="29158"/>
    <lineage>
        <taxon>Eukaryota</taxon>
        <taxon>Metazoa</taxon>
        <taxon>Spiralia</taxon>
        <taxon>Lophotrochozoa</taxon>
        <taxon>Mollusca</taxon>
        <taxon>Bivalvia</taxon>
        <taxon>Autobranchia</taxon>
        <taxon>Pteriomorphia</taxon>
        <taxon>Mytilida</taxon>
        <taxon>Mytiloidea</taxon>
        <taxon>Mytilidae</taxon>
        <taxon>Mytilinae</taxon>
        <taxon>Mytilus</taxon>
    </lineage>
</organism>
<dbReference type="AlphaFoldDB" id="A0A8B6D903"/>
<dbReference type="InterPro" id="IPR002035">
    <property type="entry name" value="VWF_A"/>
</dbReference>
<dbReference type="InterPro" id="IPR036465">
    <property type="entry name" value="vWFA_dom_sf"/>
</dbReference>
<dbReference type="Gene3D" id="3.40.50.410">
    <property type="entry name" value="von Willebrand factor, type A domain"/>
    <property type="match status" value="1"/>
</dbReference>
<protein>
    <recommendedName>
        <fullName evidence="2">VWFA domain-containing protein</fullName>
    </recommendedName>
</protein>
<feature type="non-terminal residue" evidence="3">
    <location>
        <position position="1"/>
    </location>
</feature>
<sequence length="278" mass="31112">VAREEILLPGRGGGRNCSRCFVIVITDGRPKADNNITAATEADRIRNERNCIVYVVSVAQANSTQLEIIAGGPSNVFNETGFALLISTIKAVVQAVCNDSNCTTPNTTTITTEPPTTTATPNTTTITTATPTSTTTTDQYIDDQYINDQYIDDKYIDDQYTNDQYIDDQSIKSDQDINTDQDWQRSYNKKTSRWSVHPVKEGKNYDYIEDLIRQIPCTRIEDGIGMNRPLELEEDDPRRISAHLAPVPPPPTRDIVATQISRFENLDKTIDYWTGEGH</sequence>